<name>A0A0C1UGV6_9CLOT</name>
<sequence length="148" mass="16612">MRKKRIMVIGPSKSGKTTIVNALNDYDGPLRRTPDLIYGKNTIDVPGAYIENAWMYKHVIALSQDASHVLILVDQSNCTEIYSPGFAKSFRCPVIGVITKCDLIPENEEKCLRQLKIIGVSEPYFHTSFPMGTGIDALKKYLFEKGEE</sequence>
<evidence type="ECO:0000256" key="1">
    <source>
        <dbReference type="PIRNR" id="PIRNR036409"/>
    </source>
</evidence>
<reference evidence="2 3" key="1">
    <citation type="journal article" date="2015" name="Infect. Genet. Evol.">
        <title>Genomic sequences of six botulinum neurotoxin-producing strains representing three clostridial species illustrate the mobility and diversity of botulinum neurotoxin genes.</title>
        <authorList>
            <person name="Smith T.J."/>
            <person name="Hill K.K."/>
            <person name="Xie G."/>
            <person name="Foley B.T."/>
            <person name="Williamson C.H."/>
            <person name="Foster J.T."/>
            <person name="Johnson S.L."/>
            <person name="Chertkov O."/>
            <person name="Teshima H."/>
            <person name="Gibbons H.S."/>
            <person name="Johnsky L.A."/>
            <person name="Karavis M.A."/>
            <person name="Smith L.A."/>
        </authorList>
    </citation>
    <scope>NUCLEOTIDE SEQUENCE [LARGE SCALE GENOMIC DNA]</scope>
    <source>
        <strain evidence="2 3">CDC 2741</strain>
    </source>
</reference>
<accession>A0A0C1UGV6</accession>
<dbReference type="InterPro" id="IPR027417">
    <property type="entry name" value="P-loop_NTPase"/>
</dbReference>
<proteinExistence type="inferred from homology"/>
<dbReference type="EMBL" id="AYSO01000016">
    <property type="protein sequence ID" value="KIE46645.1"/>
    <property type="molecule type" value="Genomic_DNA"/>
</dbReference>
<organism evidence="2 3">
    <name type="scientific">Clostridium argentinense CDC 2741</name>
    <dbReference type="NCBI Taxonomy" id="1418104"/>
    <lineage>
        <taxon>Bacteria</taxon>
        <taxon>Bacillati</taxon>
        <taxon>Bacillota</taxon>
        <taxon>Clostridia</taxon>
        <taxon>Eubacteriales</taxon>
        <taxon>Clostridiaceae</taxon>
        <taxon>Clostridium</taxon>
    </lineage>
</organism>
<dbReference type="CDD" id="cd00882">
    <property type="entry name" value="Ras_like_GTPase"/>
    <property type="match status" value="1"/>
</dbReference>
<dbReference type="PIRSF" id="PIRSF036409">
    <property type="entry name" value="EutP_PduV"/>
    <property type="match status" value="1"/>
</dbReference>
<keyword evidence="3" id="KW-1185">Reference proteome</keyword>
<dbReference type="AlphaFoldDB" id="A0A0C1UGV6"/>
<dbReference type="PANTHER" id="PTHR40453">
    <property type="entry name" value="PROTEIN YOEF"/>
    <property type="match status" value="1"/>
</dbReference>
<comment type="similarity">
    <text evidence="1">Belongs to the EutP/PduV family.</text>
</comment>
<dbReference type="GO" id="GO:0006576">
    <property type="term" value="P:biogenic amine metabolic process"/>
    <property type="evidence" value="ECO:0007669"/>
    <property type="project" value="InterPro"/>
</dbReference>
<dbReference type="Proteomes" id="UP000031366">
    <property type="component" value="Unassembled WGS sequence"/>
</dbReference>
<keyword evidence="1" id="KW-0547">Nucleotide-binding</keyword>
<comment type="caution">
    <text evidence="2">The sequence shown here is derived from an EMBL/GenBank/DDBJ whole genome shotgun (WGS) entry which is preliminary data.</text>
</comment>
<dbReference type="STRING" id="29341.RSJ17_18915"/>
<evidence type="ECO:0000313" key="2">
    <source>
        <dbReference type="EMBL" id="KIE46645.1"/>
    </source>
</evidence>
<dbReference type="GO" id="GO:0005524">
    <property type="term" value="F:ATP binding"/>
    <property type="evidence" value="ECO:0007669"/>
    <property type="project" value="UniProtKB-UniRule"/>
</dbReference>
<dbReference type="Gene3D" id="3.40.50.300">
    <property type="entry name" value="P-loop containing nucleotide triphosphate hydrolases"/>
    <property type="match status" value="1"/>
</dbReference>
<protein>
    <submittedName>
        <fullName evidence="2">Ethanolamine utilization-propanediol utilization family protein</fullName>
    </submittedName>
</protein>
<dbReference type="RefSeq" id="WP_039633152.1">
    <property type="nucleotide sequence ID" value="NZ_AYSO01000016.1"/>
</dbReference>
<dbReference type="PANTHER" id="PTHR40453:SF1">
    <property type="entry name" value="PROTEIN YOEF"/>
    <property type="match status" value="1"/>
</dbReference>
<dbReference type="Pfam" id="PF10662">
    <property type="entry name" value="PduV-EutP"/>
    <property type="match status" value="1"/>
</dbReference>
<dbReference type="InterPro" id="IPR012381">
    <property type="entry name" value="EutP_PduV"/>
</dbReference>
<evidence type="ECO:0000313" key="3">
    <source>
        <dbReference type="Proteomes" id="UP000031366"/>
    </source>
</evidence>
<dbReference type="SUPFAM" id="SSF52540">
    <property type="entry name" value="P-loop containing nucleoside triphosphate hydrolases"/>
    <property type="match status" value="1"/>
</dbReference>
<dbReference type="OrthoDB" id="6179at2"/>
<gene>
    <name evidence="2" type="ORF">U732_3403</name>
</gene>